<dbReference type="AlphaFoldDB" id="A0A9W4XSR1"/>
<feature type="transmembrane region" description="Helical" evidence="1">
    <location>
        <begin position="41"/>
        <end position="63"/>
    </location>
</feature>
<keyword evidence="1" id="KW-0812">Transmembrane</keyword>
<keyword evidence="3" id="KW-1185">Reference proteome</keyword>
<evidence type="ECO:0000313" key="3">
    <source>
        <dbReference type="Proteomes" id="UP001152607"/>
    </source>
</evidence>
<organism evidence="2 3">
    <name type="scientific">Periconia digitata</name>
    <dbReference type="NCBI Taxonomy" id="1303443"/>
    <lineage>
        <taxon>Eukaryota</taxon>
        <taxon>Fungi</taxon>
        <taxon>Dikarya</taxon>
        <taxon>Ascomycota</taxon>
        <taxon>Pezizomycotina</taxon>
        <taxon>Dothideomycetes</taxon>
        <taxon>Pleosporomycetidae</taxon>
        <taxon>Pleosporales</taxon>
        <taxon>Massarineae</taxon>
        <taxon>Periconiaceae</taxon>
        <taxon>Periconia</taxon>
    </lineage>
</organism>
<dbReference type="EMBL" id="CAOQHR010000013">
    <property type="protein sequence ID" value="CAI6342213.1"/>
    <property type="molecule type" value="Genomic_DNA"/>
</dbReference>
<sequence>MVHFYRRSYNKQSKGSTCIVTRRSCGTRLHSFLGSEPRIRYVVVILSLYPTYSTISYQLHFWFM</sequence>
<dbReference type="Proteomes" id="UP001152607">
    <property type="component" value="Unassembled WGS sequence"/>
</dbReference>
<keyword evidence="1" id="KW-1133">Transmembrane helix</keyword>
<reference evidence="2" key="1">
    <citation type="submission" date="2023-01" db="EMBL/GenBank/DDBJ databases">
        <authorList>
            <person name="Van Ghelder C."/>
            <person name="Rancurel C."/>
        </authorList>
    </citation>
    <scope>NUCLEOTIDE SEQUENCE</scope>
    <source>
        <strain evidence="2">CNCM I-4278</strain>
    </source>
</reference>
<name>A0A9W4XSR1_9PLEO</name>
<gene>
    <name evidence="2" type="ORF">PDIGIT_LOCUS15418</name>
</gene>
<evidence type="ECO:0000256" key="1">
    <source>
        <dbReference type="SAM" id="Phobius"/>
    </source>
</evidence>
<keyword evidence="1" id="KW-0472">Membrane</keyword>
<comment type="caution">
    <text evidence="2">The sequence shown here is derived from an EMBL/GenBank/DDBJ whole genome shotgun (WGS) entry which is preliminary data.</text>
</comment>
<proteinExistence type="predicted"/>
<protein>
    <submittedName>
        <fullName evidence="2">Uncharacterized protein</fullName>
    </submittedName>
</protein>
<accession>A0A9W4XSR1</accession>
<evidence type="ECO:0000313" key="2">
    <source>
        <dbReference type="EMBL" id="CAI6342213.1"/>
    </source>
</evidence>